<dbReference type="PANTHER" id="PTHR33052">
    <property type="entry name" value="DUF4228 DOMAIN PROTEIN-RELATED"/>
    <property type="match status" value="1"/>
</dbReference>
<dbReference type="eggNOG" id="ENOG502S2ES">
    <property type="taxonomic scope" value="Eukaryota"/>
</dbReference>
<dbReference type="InterPro" id="IPR025322">
    <property type="entry name" value="PADRE_dom"/>
</dbReference>
<name>A0A0E0E5Z2_9ORYZ</name>
<sequence>MGCAFSSAGALRPFEGVRVIHINGYVEDFDAPVTVGQVTGKSSSAAAGEGQGRYVLCSSAHLLQPGRGPFRADDPLEAGTVYFLLPQSIFQSESSAVDLACLMNRLTSLARKGAAAASSPVEALFAAGIHHPPPSSSPCSRSSSSKPPASSGSPERCYLAAAASRPAAWKPRLDRIDESFGRASMRSSSARSTEA</sequence>
<evidence type="ECO:0000313" key="3">
    <source>
        <dbReference type="Proteomes" id="UP000008021"/>
    </source>
</evidence>
<protein>
    <recommendedName>
        <fullName evidence="4">DUF4228 domain-containing protein</fullName>
    </recommendedName>
</protein>
<reference evidence="2" key="1">
    <citation type="submission" date="2015-04" db="UniProtKB">
        <authorList>
            <consortium name="EnsemblPlants"/>
        </authorList>
    </citation>
    <scope>IDENTIFICATION</scope>
</reference>
<evidence type="ECO:0000256" key="1">
    <source>
        <dbReference type="SAM" id="MobiDB-lite"/>
    </source>
</evidence>
<reference evidence="2" key="2">
    <citation type="submission" date="2018-05" db="EMBL/GenBank/DDBJ databases">
        <title>OmerRS3 (Oryza meridionalis Reference Sequence Version 3).</title>
        <authorList>
            <person name="Zhang J."/>
            <person name="Kudrna D."/>
            <person name="Lee S."/>
            <person name="Talag J."/>
            <person name="Welchert J."/>
            <person name="Wing R.A."/>
        </authorList>
    </citation>
    <scope>NUCLEOTIDE SEQUENCE [LARGE SCALE GENOMIC DNA]</scope>
    <source>
        <strain evidence="2">cv. OR44</strain>
    </source>
</reference>
<organism evidence="2">
    <name type="scientific">Oryza meridionalis</name>
    <dbReference type="NCBI Taxonomy" id="40149"/>
    <lineage>
        <taxon>Eukaryota</taxon>
        <taxon>Viridiplantae</taxon>
        <taxon>Streptophyta</taxon>
        <taxon>Embryophyta</taxon>
        <taxon>Tracheophyta</taxon>
        <taxon>Spermatophyta</taxon>
        <taxon>Magnoliopsida</taxon>
        <taxon>Liliopsida</taxon>
        <taxon>Poales</taxon>
        <taxon>Poaceae</taxon>
        <taxon>BOP clade</taxon>
        <taxon>Oryzoideae</taxon>
        <taxon>Oryzeae</taxon>
        <taxon>Oryzinae</taxon>
        <taxon>Oryza</taxon>
    </lineage>
</organism>
<dbReference type="Proteomes" id="UP000008021">
    <property type="component" value="Chromosome 6"/>
</dbReference>
<accession>A0A0E0E5Z2</accession>
<feature type="compositionally biased region" description="Low complexity" evidence="1">
    <location>
        <begin position="137"/>
        <end position="157"/>
    </location>
</feature>
<dbReference type="STRING" id="40149.A0A0E0E5Z2"/>
<dbReference type="HOGENOM" id="CLU_1463377_0_0_1"/>
<dbReference type="AlphaFoldDB" id="A0A0E0E5Z2"/>
<evidence type="ECO:0008006" key="4">
    <source>
        <dbReference type="Google" id="ProtNLM"/>
    </source>
</evidence>
<proteinExistence type="predicted"/>
<evidence type="ECO:0000313" key="2">
    <source>
        <dbReference type="EnsemblPlants" id="OMERI06G26530.1"/>
    </source>
</evidence>
<feature type="region of interest" description="Disordered" evidence="1">
    <location>
        <begin position="132"/>
        <end position="157"/>
    </location>
</feature>
<keyword evidence="3" id="KW-1185">Reference proteome</keyword>
<dbReference type="Pfam" id="PF14009">
    <property type="entry name" value="PADRE"/>
    <property type="match status" value="1"/>
</dbReference>
<dbReference type="Gramene" id="OMERI06G26530.1">
    <property type="protein sequence ID" value="OMERI06G26530.1"/>
    <property type="gene ID" value="OMERI06G26530"/>
</dbReference>
<dbReference type="EnsemblPlants" id="OMERI06G26530.1">
    <property type="protein sequence ID" value="OMERI06G26530.1"/>
    <property type="gene ID" value="OMERI06G26530"/>
</dbReference>